<keyword evidence="11" id="KW-1185">Reference proteome</keyword>
<dbReference type="CDD" id="cd00131">
    <property type="entry name" value="PAX"/>
    <property type="match status" value="1"/>
</dbReference>
<evidence type="ECO:0000256" key="6">
    <source>
        <dbReference type="ARBA" id="ARBA00023163"/>
    </source>
</evidence>
<evidence type="ECO:0000256" key="3">
    <source>
        <dbReference type="ARBA" id="ARBA00022724"/>
    </source>
</evidence>
<evidence type="ECO:0000256" key="7">
    <source>
        <dbReference type="ARBA" id="ARBA00023242"/>
    </source>
</evidence>
<evidence type="ECO:0000256" key="5">
    <source>
        <dbReference type="ARBA" id="ARBA00023125"/>
    </source>
</evidence>
<evidence type="ECO:0000256" key="4">
    <source>
        <dbReference type="ARBA" id="ARBA00023015"/>
    </source>
</evidence>
<keyword evidence="5" id="KW-0238">DNA-binding</keyword>
<reference evidence="10 11" key="1">
    <citation type="submission" date="2024-01" db="EMBL/GenBank/DDBJ databases">
        <title>The genome of the rayed Mediterranean limpet Patella caerulea (Linnaeus, 1758).</title>
        <authorList>
            <person name="Anh-Thu Weber A."/>
            <person name="Halstead-Nussloch G."/>
        </authorList>
    </citation>
    <scope>NUCLEOTIDE SEQUENCE [LARGE SCALE GENOMIC DNA]</scope>
    <source>
        <strain evidence="10">AATW-2023a</strain>
        <tissue evidence="10">Whole specimen</tissue>
    </source>
</reference>
<feature type="compositionally biased region" description="Polar residues" evidence="8">
    <location>
        <begin position="242"/>
        <end position="253"/>
    </location>
</feature>
<dbReference type="PANTHER" id="PTHR45636">
    <property type="entry name" value="PAIRED BOX PROTEIN PAX-6-RELATED-RELATED"/>
    <property type="match status" value="1"/>
</dbReference>
<keyword evidence="3" id="KW-0563">Paired box</keyword>
<dbReference type="InterPro" id="IPR043182">
    <property type="entry name" value="PAIRED_DNA-bd_dom"/>
</dbReference>
<dbReference type="SMART" id="SM00351">
    <property type="entry name" value="PAX"/>
    <property type="match status" value="1"/>
</dbReference>
<dbReference type="GO" id="GO:0005634">
    <property type="term" value="C:nucleus"/>
    <property type="evidence" value="ECO:0007669"/>
    <property type="project" value="UniProtKB-SubCell"/>
</dbReference>
<keyword evidence="7" id="KW-0539">Nucleus</keyword>
<feature type="domain" description="Paired" evidence="9">
    <location>
        <begin position="5"/>
        <end position="132"/>
    </location>
</feature>
<dbReference type="InterPro" id="IPR036388">
    <property type="entry name" value="WH-like_DNA-bd_sf"/>
</dbReference>
<evidence type="ECO:0000313" key="11">
    <source>
        <dbReference type="Proteomes" id="UP001347796"/>
    </source>
</evidence>
<dbReference type="SUPFAM" id="SSF46689">
    <property type="entry name" value="Homeodomain-like"/>
    <property type="match status" value="1"/>
</dbReference>
<protein>
    <recommendedName>
        <fullName evidence="9">Paired domain-containing protein</fullName>
    </recommendedName>
</protein>
<comment type="subcellular location">
    <subcellularLocation>
        <location evidence="1">Nucleus</location>
    </subcellularLocation>
</comment>
<dbReference type="FunFam" id="1.10.10.10:FF:000003">
    <property type="entry name" value="Paired box protein Pax-6"/>
    <property type="match status" value="1"/>
</dbReference>
<dbReference type="InterPro" id="IPR001523">
    <property type="entry name" value="Paired_dom"/>
</dbReference>
<dbReference type="PANTHER" id="PTHR45636:SF43">
    <property type="entry name" value="PAIRED BOX POX-NEURO PROTEIN"/>
    <property type="match status" value="1"/>
</dbReference>
<keyword evidence="6" id="KW-0804">Transcription</keyword>
<dbReference type="AlphaFoldDB" id="A0AAN8JGX8"/>
<feature type="region of interest" description="Disordered" evidence="8">
    <location>
        <begin position="199"/>
        <end position="262"/>
    </location>
</feature>
<accession>A0AAN8JGX8</accession>
<dbReference type="InterPro" id="IPR009057">
    <property type="entry name" value="Homeodomain-like_sf"/>
</dbReference>
<comment type="caution">
    <text evidence="10">The sequence shown here is derived from an EMBL/GenBank/DDBJ whole genome shotgun (WGS) entry which is preliminary data.</text>
</comment>
<dbReference type="EMBL" id="JAZGQO010000010">
    <property type="protein sequence ID" value="KAK6175488.1"/>
    <property type="molecule type" value="Genomic_DNA"/>
</dbReference>
<evidence type="ECO:0000256" key="2">
    <source>
        <dbReference type="ARBA" id="ARBA00022473"/>
    </source>
</evidence>
<feature type="compositionally biased region" description="Basic and acidic residues" evidence="8">
    <location>
        <begin position="218"/>
        <end position="230"/>
    </location>
</feature>
<evidence type="ECO:0000256" key="8">
    <source>
        <dbReference type="SAM" id="MobiDB-lite"/>
    </source>
</evidence>
<dbReference type="PROSITE" id="PS00034">
    <property type="entry name" value="PAIRED_1"/>
    <property type="match status" value="1"/>
</dbReference>
<evidence type="ECO:0000313" key="10">
    <source>
        <dbReference type="EMBL" id="KAK6175488.1"/>
    </source>
</evidence>
<name>A0AAN8JGX8_PATCE</name>
<sequence length="367" mass="40129">MPHTGQTGVNQLGGVFVNGRPLPDQVRRRIVELAQMGVRPCDISRQLLVSHGCVSKILTRFYETGSIKPGSIGGSKPKQVATPLVVRKILELKQQNPSIFAWEIRDQLLAQTICDENTIPSVSSINRILRNASMCTEFPMDAEILTSRYGPAAPARPALTFMPSSPYPTPWYPLPIPGLSYPRLVQPLVADLEASKRLGLDTSSGDPTILGSSSLPGDKPRSARTLERSEGSAFKKRKNDVTDTSSDNQTTPNKKIRVQKEDGDKEGEIILPTPQEEEIKMADKCFKPPTTSFSKDNKTFYMGLNSSLGSPVGVFSRDSMCVPRVMPYPIVSSSLTLGQIPHGHSVNPFYPFHISSFRSGVGHVAPT</sequence>
<evidence type="ECO:0000259" key="9">
    <source>
        <dbReference type="PROSITE" id="PS51057"/>
    </source>
</evidence>
<evidence type="ECO:0000256" key="1">
    <source>
        <dbReference type="ARBA" id="ARBA00004123"/>
    </source>
</evidence>
<gene>
    <name evidence="10" type="ORF">SNE40_013946</name>
</gene>
<keyword evidence="4" id="KW-0805">Transcription regulation</keyword>
<dbReference type="FunFam" id="1.10.10.10:FF:000013">
    <property type="entry name" value="Paired box 8 isoform 1"/>
    <property type="match status" value="1"/>
</dbReference>
<organism evidence="10 11">
    <name type="scientific">Patella caerulea</name>
    <name type="common">Rayed Mediterranean limpet</name>
    <dbReference type="NCBI Taxonomy" id="87958"/>
    <lineage>
        <taxon>Eukaryota</taxon>
        <taxon>Metazoa</taxon>
        <taxon>Spiralia</taxon>
        <taxon>Lophotrochozoa</taxon>
        <taxon>Mollusca</taxon>
        <taxon>Gastropoda</taxon>
        <taxon>Patellogastropoda</taxon>
        <taxon>Patelloidea</taxon>
        <taxon>Patellidae</taxon>
        <taxon>Patella</taxon>
    </lineage>
</organism>
<dbReference type="PRINTS" id="PR00027">
    <property type="entry name" value="PAIREDBOX"/>
</dbReference>
<keyword evidence="2" id="KW-0217">Developmental protein</keyword>
<dbReference type="GO" id="GO:0000981">
    <property type="term" value="F:DNA-binding transcription factor activity, RNA polymerase II-specific"/>
    <property type="evidence" value="ECO:0007669"/>
    <property type="project" value="TreeGrafter"/>
</dbReference>
<proteinExistence type="predicted"/>
<dbReference type="Proteomes" id="UP001347796">
    <property type="component" value="Unassembled WGS sequence"/>
</dbReference>
<dbReference type="InterPro" id="IPR043565">
    <property type="entry name" value="PAX_fam"/>
</dbReference>
<dbReference type="Pfam" id="PF00292">
    <property type="entry name" value="PAX"/>
    <property type="match status" value="1"/>
</dbReference>
<dbReference type="GO" id="GO:0000978">
    <property type="term" value="F:RNA polymerase II cis-regulatory region sequence-specific DNA binding"/>
    <property type="evidence" value="ECO:0007669"/>
    <property type="project" value="TreeGrafter"/>
</dbReference>
<dbReference type="PROSITE" id="PS51057">
    <property type="entry name" value="PAIRED_2"/>
    <property type="match status" value="1"/>
</dbReference>
<feature type="compositionally biased region" description="Polar residues" evidence="8">
    <location>
        <begin position="201"/>
        <end position="215"/>
    </location>
</feature>
<dbReference type="Gene3D" id="1.10.10.10">
    <property type="entry name" value="Winged helix-like DNA-binding domain superfamily/Winged helix DNA-binding domain"/>
    <property type="match status" value="2"/>
</dbReference>